<keyword evidence="4" id="KW-1185">Reference proteome</keyword>
<dbReference type="Gene3D" id="1.20.1290.10">
    <property type="entry name" value="AhpD-like"/>
    <property type="match status" value="1"/>
</dbReference>
<evidence type="ECO:0000313" key="3">
    <source>
        <dbReference type="EMBL" id="CAI8004693.1"/>
    </source>
</evidence>
<dbReference type="InterPro" id="IPR029032">
    <property type="entry name" value="AhpD-like"/>
</dbReference>
<dbReference type="InterPro" id="IPR000674">
    <property type="entry name" value="Ald_Oxase/Xan_DH_a/b"/>
</dbReference>
<dbReference type="InterPro" id="IPR037165">
    <property type="entry name" value="AldOxase/xan_DH_Mopterin-bd_sf"/>
</dbReference>
<reference evidence="3" key="1">
    <citation type="submission" date="2023-03" db="EMBL/GenBank/DDBJ databases">
        <authorList>
            <person name="Steffen K."/>
            <person name="Cardenas P."/>
        </authorList>
    </citation>
    <scope>NUCLEOTIDE SEQUENCE</scope>
</reference>
<organism evidence="3 4">
    <name type="scientific">Geodia barretti</name>
    <name type="common">Barrett's horny sponge</name>
    <dbReference type="NCBI Taxonomy" id="519541"/>
    <lineage>
        <taxon>Eukaryota</taxon>
        <taxon>Metazoa</taxon>
        <taxon>Porifera</taxon>
        <taxon>Demospongiae</taxon>
        <taxon>Heteroscleromorpha</taxon>
        <taxon>Tetractinellida</taxon>
        <taxon>Astrophorina</taxon>
        <taxon>Geodiidae</taxon>
        <taxon>Geodia</taxon>
    </lineage>
</organism>
<dbReference type="SUPFAM" id="SSF54665">
    <property type="entry name" value="CO dehydrogenase molybdoprotein N-domain-like"/>
    <property type="match status" value="1"/>
</dbReference>
<evidence type="ECO:0000313" key="4">
    <source>
        <dbReference type="Proteomes" id="UP001174909"/>
    </source>
</evidence>
<protein>
    <submittedName>
        <fullName evidence="3">Caffeine dehydrogenase subunit alpha</fullName>
    </submittedName>
</protein>
<dbReference type="Pfam" id="PF02738">
    <property type="entry name" value="MoCoBD_1"/>
    <property type="match status" value="1"/>
</dbReference>
<gene>
    <name evidence="3" type="ORF">GBAR_LOCUS3979</name>
</gene>
<feature type="domain" description="Aldehyde oxidase/xanthine dehydrogenase a/b hammerhead" evidence="1">
    <location>
        <begin position="38"/>
        <end position="80"/>
    </location>
</feature>
<proteinExistence type="predicted"/>
<dbReference type="AlphaFoldDB" id="A0AA35R567"/>
<dbReference type="EMBL" id="CASHTH010000569">
    <property type="protein sequence ID" value="CAI8004693.1"/>
    <property type="molecule type" value="Genomic_DNA"/>
</dbReference>
<dbReference type="Pfam" id="PF01315">
    <property type="entry name" value="Ald_Xan_dh_C"/>
    <property type="match status" value="1"/>
</dbReference>
<accession>A0AA35R567</accession>
<dbReference type="PANTHER" id="PTHR34846:SF11">
    <property type="entry name" value="4-CARBOXYMUCONOLACTONE DECARBOXYLASE FAMILY PROTEIN (AFU_ORTHOLOGUE AFUA_6G11590)"/>
    <property type="match status" value="1"/>
</dbReference>
<dbReference type="SUPFAM" id="SSF56003">
    <property type="entry name" value="Molybdenum cofactor-binding domain"/>
    <property type="match status" value="1"/>
</dbReference>
<comment type="caution">
    <text evidence="3">The sequence shown here is derived from an EMBL/GenBank/DDBJ whole genome shotgun (WGS) entry which is preliminary data.</text>
</comment>
<dbReference type="Proteomes" id="UP001174909">
    <property type="component" value="Unassembled WGS sequence"/>
</dbReference>
<evidence type="ECO:0000259" key="2">
    <source>
        <dbReference type="Pfam" id="PF02738"/>
    </source>
</evidence>
<evidence type="ECO:0000259" key="1">
    <source>
        <dbReference type="Pfam" id="PF01315"/>
    </source>
</evidence>
<dbReference type="PANTHER" id="PTHR34846">
    <property type="entry name" value="4-CARBOXYMUCONOLACTONE DECARBOXYLASE FAMILY PROTEIN (AFU_ORTHOLOGUE AFUA_6G11590)"/>
    <property type="match status" value="1"/>
</dbReference>
<feature type="domain" description="Aldehyde oxidase/xanthine dehydrogenase first molybdopterin binding" evidence="2">
    <location>
        <begin position="112"/>
        <end position="198"/>
    </location>
</feature>
<dbReference type="Gene3D" id="3.90.1170.50">
    <property type="entry name" value="Aldehyde oxidase/xanthine dehydrogenase, a/b hammerhead"/>
    <property type="match status" value="1"/>
</dbReference>
<dbReference type="GO" id="GO:0016491">
    <property type="term" value="F:oxidoreductase activity"/>
    <property type="evidence" value="ECO:0007669"/>
    <property type="project" value="InterPro"/>
</dbReference>
<sequence length="428" mass="46887">MYVRVDDNKCRFCSVVPDPEGLAEHNNLERPSSDPSDPSENILAQDKALYRGHAVAAVAAVNPHVAEIAIGLIEVEYEVLSPVINVTQAMKDDAPLVIEDLTTTELGERTDKRSNIASHFRYEMGDLEKGFAEADVVVERAFQTSTVHQGYIEPQNAAALWNADGKLTVWTSTQGAFAVRDSLAQILDLPVSQIRCQSELIRALDTFAGRGCVASDRFYWQLKAYITSAFQLTVFKARIRATRRRPMARVPFATRENMDAAGQAVWDDITSSRGGVQRNYAALLNNAQAAGAFAGLGGYVRFETDLNPRVKALAILTAARQAGGHYVWTVNQRGAKEANLGDDVIAAIREFRAPVGLEPSDAAVVQFVLELLRQHRISDDTFEGLRSQVGDAGIIDVLIIVAYYHGLAHSLQALEVELPDGVESDLTY</sequence>
<dbReference type="InterPro" id="IPR008274">
    <property type="entry name" value="AldOxase/xan_DH_MoCoBD1"/>
</dbReference>
<name>A0AA35R567_GEOBA</name>
<dbReference type="SUPFAM" id="SSF69118">
    <property type="entry name" value="AhpD-like"/>
    <property type="match status" value="1"/>
</dbReference>
<dbReference type="Gene3D" id="3.30.365.10">
    <property type="entry name" value="Aldehyde oxidase/xanthine dehydrogenase, molybdopterin binding domain"/>
    <property type="match status" value="2"/>
</dbReference>
<dbReference type="InterPro" id="IPR036856">
    <property type="entry name" value="Ald_Oxase/Xan_DH_a/b_sf"/>
</dbReference>